<dbReference type="SUPFAM" id="SSF53244">
    <property type="entry name" value="MurD-like peptide ligases, peptide-binding domain"/>
    <property type="match status" value="1"/>
</dbReference>
<dbReference type="GO" id="GO:0016881">
    <property type="term" value="F:acid-amino acid ligase activity"/>
    <property type="evidence" value="ECO:0007669"/>
    <property type="project" value="InterPro"/>
</dbReference>
<dbReference type="Pfam" id="PF02875">
    <property type="entry name" value="Mur_ligase_C"/>
    <property type="match status" value="1"/>
</dbReference>
<sequence>MAFTFLSIPHFLSPPPPRFLSLKPHHVSPSKSSLPLLTLRVPNAIGPDGKYYPNPSDDDPPEAPEDSAHGVSKFEQIHRQATRARKLQEEDFLNNRSTYLSAIADVEDADENDDPSQISDSGDDMFGDIDKAIAMQRKEFVKQGLLKPNPKKKKKEESEDEAESEGLDELEPEEVVDLEEIDELHGLRVVAEDSDTDGSERFDDDEVSKFASSNRGSMTNSSSNFDLDFDSYGKVKSRIVEPKFKMSLAELLDESKVVPVSVYGDLEVEITGIQHDSRLVCSGDLFVCCVGRKTDGHLYLSEADKRGAVAVVASKEIDIEETLACKALVIVEDTNAVLPALAASFYRYPSKNMAVIAVTGTNGKTTTTYLIKGLYEAMGLRTGMLSTVAYYVHGDNKLESPNTTPDAVLVQNLMAKMLHNGTEAVVMEASSHGLALGRCDEVDFDIAVFTNLTREHLDFHGTEEEYRDAKAKLFARMVDPERHRKVVNIDDPNAPHFIAQGNPDVPVVTFAMENKNADVHPLKFELSLFETQVLVNTPHGILEISSGLLGRHNIYNILAAVAVGIAVGAPLEDIVRGIEEVDAVPGRFVGCGGERDRGNRPMMAKIATDKSDVTILTSDNPRNEDPLDILDDMLAGVGWTMQDYLKYGENDYYPPLPNGHRLFLHDIRRVAVRCAVAMGEEGDMVVVAGKGHETYQIEGDKNEFFDDREECREALQYVDELHRAGIDTSEFPWRLPESH</sequence>
<gene>
    <name evidence="6" type="primary">MURE</name>
    <name evidence="6" type="ORF">CFP56_001844</name>
</gene>
<name>A0AAW0ILH3_QUESU</name>
<dbReference type="InterPro" id="IPR035911">
    <property type="entry name" value="MurE/MurF_N"/>
</dbReference>
<protein>
    <submittedName>
        <fullName evidence="6">Udp-n-acetylmuramoyl-l-alanyl-d-glutamate--2</fullName>
    </submittedName>
</protein>
<feature type="domain" description="Mur ligase N-terminal catalytic" evidence="3">
    <location>
        <begin position="269"/>
        <end position="346"/>
    </location>
</feature>
<dbReference type="InterPro" id="IPR004101">
    <property type="entry name" value="Mur_ligase_C"/>
</dbReference>
<organism evidence="6 7">
    <name type="scientific">Quercus suber</name>
    <name type="common">Cork oak</name>
    <dbReference type="NCBI Taxonomy" id="58331"/>
    <lineage>
        <taxon>Eukaryota</taxon>
        <taxon>Viridiplantae</taxon>
        <taxon>Streptophyta</taxon>
        <taxon>Embryophyta</taxon>
        <taxon>Tracheophyta</taxon>
        <taxon>Spermatophyta</taxon>
        <taxon>Magnoliopsida</taxon>
        <taxon>eudicotyledons</taxon>
        <taxon>Gunneridae</taxon>
        <taxon>Pentapetalae</taxon>
        <taxon>rosids</taxon>
        <taxon>fabids</taxon>
        <taxon>Fagales</taxon>
        <taxon>Fagaceae</taxon>
        <taxon>Quercus</taxon>
    </lineage>
</organism>
<feature type="compositionally biased region" description="Acidic residues" evidence="2">
    <location>
        <begin position="158"/>
        <end position="174"/>
    </location>
</feature>
<feature type="region of interest" description="Disordered" evidence="2">
    <location>
        <begin position="140"/>
        <end position="174"/>
    </location>
</feature>
<dbReference type="GO" id="GO:0005524">
    <property type="term" value="F:ATP binding"/>
    <property type="evidence" value="ECO:0007669"/>
    <property type="project" value="InterPro"/>
</dbReference>
<dbReference type="Gene3D" id="3.40.1390.10">
    <property type="entry name" value="MurE/MurF, N-terminal domain"/>
    <property type="match status" value="1"/>
</dbReference>
<feature type="compositionally biased region" description="Low complexity" evidence="2">
    <location>
        <begin position="29"/>
        <end position="39"/>
    </location>
</feature>
<dbReference type="InterPro" id="IPR013221">
    <property type="entry name" value="Mur_ligase_cen"/>
</dbReference>
<evidence type="ECO:0000256" key="2">
    <source>
        <dbReference type="SAM" id="MobiDB-lite"/>
    </source>
</evidence>
<feature type="compositionally biased region" description="Acidic residues" evidence="2">
    <location>
        <begin position="105"/>
        <end position="114"/>
    </location>
</feature>
<comment type="caution">
    <text evidence="6">The sequence shown here is derived from an EMBL/GenBank/DDBJ whole genome shotgun (WGS) entry which is preliminary data.</text>
</comment>
<dbReference type="PANTHER" id="PTHR23135:SF4">
    <property type="entry name" value="UDP-N-ACETYLMURAMOYL-L-ALANYL-D-GLUTAMATE--2,6-DIAMINOPIMELATE LIGASE MURE HOMOLOG, CHLOROPLASTIC"/>
    <property type="match status" value="1"/>
</dbReference>
<feature type="compositionally biased region" description="Acidic residues" evidence="2">
    <location>
        <begin position="56"/>
        <end position="65"/>
    </location>
</feature>
<dbReference type="Gene3D" id="3.40.1190.10">
    <property type="entry name" value="Mur-like, catalytic domain"/>
    <property type="match status" value="1"/>
</dbReference>
<evidence type="ECO:0000313" key="6">
    <source>
        <dbReference type="EMBL" id="KAK7815262.1"/>
    </source>
</evidence>
<dbReference type="GO" id="GO:0008360">
    <property type="term" value="P:regulation of cell shape"/>
    <property type="evidence" value="ECO:0007669"/>
    <property type="project" value="InterPro"/>
</dbReference>
<dbReference type="SUPFAM" id="SSF53623">
    <property type="entry name" value="MurD-like peptide ligases, catalytic domain"/>
    <property type="match status" value="1"/>
</dbReference>
<evidence type="ECO:0000256" key="1">
    <source>
        <dbReference type="ARBA" id="ARBA00005898"/>
    </source>
</evidence>
<feature type="domain" description="Mur ligase C-terminal" evidence="4">
    <location>
        <begin position="586"/>
        <end position="691"/>
    </location>
</feature>
<dbReference type="Proteomes" id="UP000237347">
    <property type="component" value="Unassembled WGS sequence"/>
</dbReference>
<dbReference type="Gene3D" id="3.90.190.20">
    <property type="entry name" value="Mur ligase, C-terminal domain"/>
    <property type="match status" value="1"/>
</dbReference>
<evidence type="ECO:0000313" key="7">
    <source>
        <dbReference type="Proteomes" id="UP000237347"/>
    </source>
</evidence>
<feature type="region of interest" description="Disordered" evidence="2">
    <location>
        <begin position="23"/>
        <end position="91"/>
    </location>
</feature>
<proteinExistence type="inferred from homology"/>
<dbReference type="Pfam" id="PF08245">
    <property type="entry name" value="Mur_ligase_M"/>
    <property type="match status" value="1"/>
</dbReference>
<dbReference type="SUPFAM" id="SSF63418">
    <property type="entry name" value="MurE/MurF N-terminal domain"/>
    <property type="match status" value="1"/>
</dbReference>
<keyword evidence="7" id="KW-1185">Reference proteome</keyword>
<dbReference type="GO" id="GO:0051301">
    <property type="term" value="P:cell division"/>
    <property type="evidence" value="ECO:0007669"/>
    <property type="project" value="InterPro"/>
</dbReference>
<dbReference type="InterPro" id="IPR036615">
    <property type="entry name" value="Mur_ligase_C_dom_sf"/>
</dbReference>
<comment type="similarity">
    <text evidence="1">Belongs to the MurCDEF family. MurE subfamily.</text>
</comment>
<dbReference type="GO" id="GO:0005737">
    <property type="term" value="C:cytoplasm"/>
    <property type="evidence" value="ECO:0007669"/>
    <property type="project" value="InterPro"/>
</dbReference>
<dbReference type="HAMAP" id="MF_00208">
    <property type="entry name" value="MurE"/>
    <property type="match status" value="1"/>
</dbReference>
<evidence type="ECO:0000259" key="5">
    <source>
        <dbReference type="Pfam" id="PF08245"/>
    </source>
</evidence>
<feature type="region of interest" description="Disordered" evidence="2">
    <location>
        <begin position="103"/>
        <end position="126"/>
    </location>
</feature>
<dbReference type="NCBIfam" id="TIGR01085">
    <property type="entry name" value="murE"/>
    <property type="match status" value="1"/>
</dbReference>
<reference evidence="6 7" key="1">
    <citation type="journal article" date="2018" name="Sci. Data">
        <title>The draft genome sequence of cork oak.</title>
        <authorList>
            <person name="Ramos A.M."/>
            <person name="Usie A."/>
            <person name="Barbosa P."/>
            <person name="Barros P.M."/>
            <person name="Capote T."/>
            <person name="Chaves I."/>
            <person name="Simoes F."/>
            <person name="Abreu I."/>
            <person name="Carrasquinho I."/>
            <person name="Faro C."/>
            <person name="Guimaraes J.B."/>
            <person name="Mendonca D."/>
            <person name="Nobrega F."/>
            <person name="Rodrigues L."/>
            <person name="Saibo N.J.M."/>
            <person name="Varela M.C."/>
            <person name="Egas C."/>
            <person name="Matos J."/>
            <person name="Miguel C.M."/>
            <person name="Oliveira M.M."/>
            <person name="Ricardo C.P."/>
            <person name="Goncalves S."/>
        </authorList>
    </citation>
    <scope>NUCLEOTIDE SEQUENCE [LARGE SCALE GENOMIC DNA]</scope>
    <source>
        <strain evidence="7">cv. HL8</strain>
    </source>
</reference>
<dbReference type="InterPro" id="IPR005761">
    <property type="entry name" value="UDP-N-AcMur-Glu-dNH2Pim_ligase"/>
</dbReference>
<dbReference type="InterPro" id="IPR000713">
    <property type="entry name" value="Mur_ligase_N"/>
</dbReference>
<accession>A0AAW0ILH3</accession>
<dbReference type="InterPro" id="IPR036565">
    <property type="entry name" value="Mur-like_cat_sf"/>
</dbReference>
<dbReference type="Pfam" id="PF01225">
    <property type="entry name" value="Mur_ligase"/>
    <property type="match status" value="1"/>
</dbReference>
<feature type="domain" description="Mur ligase central" evidence="5">
    <location>
        <begin position="358"/>
        <end position="563"/>
    </location>
</feature>
<dbReference type="AlphaFoldDB" id="A0AAW0ILH3"/>
<evidence type="ECO:0000259" key="4">
    <source>
        <dbReference type="Pfam" id="PF02875"/>
    </source>
</evidence>
<evidence type="ECO:0000259" key="3">
    <source>
        <dbReference type="Pfam" id="PF01225"/>
    </source>
</evidence>
<dbReference type="EMBL" id="PKMF04001019">
    <property type="protein sequence ID" value="KAK7815262.1"/>
    <property type="molecule type" value="Genomic_DNA"/>
</dbReference>
<dbReference type="PANTHER" id="PTHR23135">
    <property type="entry name" value="MUR LIGASE FAMILY MEMBER"/>
    <property type="match status" value="1"/>
</dbReference>